<keyword evidence="2" id="KW-1133">Transmembrane helix</keyword>
<protein>
    <recommendedName>
        <fullName evidence="6">Transmembrane protein</fullName>
    </recommendedName>
</protein>
<reference evidence="4 5" key="1">
    <citation type="journal article" date="2021" name="Sci. Rep.">
        <title>The genome of the diatom Chaetoceros tenuissimus carries an ancient integrated fragment of an extant virus.</title>
        <authorList>
            <person name="Hongo Y."/>
            <person name="Kimura K."/>
            <person name="Takaki Y."/>
            <person name="Yoshida Y."/>
            <person name="Baba S."/>
            <person name="Kobayashi G."/>
            <person name="Nagasaki K."/>
            <person name="Hano T."/>
            <person name="Tomaru Y."/>
        </authorList>
    </citation>
    <scope>NUCLEOTIDE SEQUENCE [LARGE SCALE GENOMIC DNA]</scope>
    <source>
        <strain evidence="4 5">NIES-3715</strain>
    </source>
</reference>
<dbReference type="Proteomes" id="UP001054902">
    <property type="component" value="Unassembled WGS sequence"/>
</dbReference>
<accession>A0AAD3CW35</accession>
<feature type="coiled-coil region" evidence="1">
    <location>
        <begin position="130"/>
        <end position="157"/>
    </location>
</feature>
<sequence length="218" mass="24108">MATSKFFLVFASVLLAYLPIVASESAYIYYQDAQCVSGGDIYGKLIFAYDTSRMKGKGFKMSRYNGKCKYFQNGRHDLHYDTYASKGSFMLNGYCIKCNGMIGCTSTKNSCEGFSTLYPNTPYTQSENGDVSEEEYYENLEEQAEALEESVYEELMQMSADTSKQGILYSLLGVGAAMLSIGSIFVAAKAIRRMQKNKASIKLVEGEASTDYEGGIIA</sequence>
<dbReference type="AlphaFoldDB" id="A0AAD3CW35"/>
<feature type="chain" id="PRO_5041975917" description="Transmembrane protein" evidence="3">
    <location>
        <begin position="24"/>
        <end position="218"/>
    </location>
</feature>
<comment type="caution">
    <text evidence="4">The sequence shown here is derived from an EMBL/GenBank/DDBJ whole genome shotgun (WGS) entry which is preliminary data.</text>
</comment>
<keyword evidence="2" id="KW-0472">Membrane</keyword>
<dbReference type="EMBL" id="BLLK01000046">
    <property type="protein sequence ID" value="GFH53068.1"/>
    <property type="molecule type" value="Genomic_DNA"/>
</dbReference>
<evidence type="ECO:0000313" key="4">
    <source>
        <dbReference type="EMBL" id="GFH53068.1"/>
    </source>
</evidence>
<evidence type="ECO:0000313" key="5">
    <source>
        <dbReference type="Proteomes" id="UP001054902"/>
    </source>
</evidence>
<keyword evidence="3" id="KW-0732">Signal</keyword>
<evidence type="ECO:0008006" key="6">
    <source>
        <dbReference type="Google" id="ProtNLM"/>
    </source>
</evidence>
<keyword evidence="5" id="KW-1185">Reference proteome</keyword>
<feature type="transmembrane region" description="Helical" evidence="2">
    <location>
        <begin position="167"/>
        <end position="188"/>
    </location>
</feature>
<proteinExistence type="predicted"/>
<organism evidence="4 5">
    <name type="scientific">Chaetoceros tenuissimus</name>
    <dbReference type="NCBI Taxonomy" id="426638"/>
    <lineage>
        <taxon>Eukaryota</taxon>
        <taxon>Sar</taxon>
        <taxon>Stramenopiles</taxon>
        <taxon>Ochrophyta</taxon>
        <taxon>Bacillariophyta</taxon>
        <taxon>Coscinodiscophyceae</taxon>
        <taxon>Chaetocerotophycidae</taxon>
        <taxon>Chaetocerotales</taxon>
        <taxon>Chaetocerotaceae</taxon>
        <taxon>Chaetoceros</taxon>
    </lineage>
</organism>
<name>A0AAD3CW35_9STRA</name>
<evidence type="ECO:0000256" key="2">
    <source>
        <dbReference type="SAM" id="Phobius"/>
    </source>
</evidence>
<gene>
    <name evidence="4" type="ORF">CTEN210_09544</name>
</gene>
<evidence type="ECO:0000256" key="1">
    <source>
        <dbReference type="SAM" id="Coils"/>
    </source>
</evidence>
<feature type="signal peptide" evidence="3">
    <location>
        <begin position="1"/>
        <end position="23"/>
    </location>
</feature>
<keyword evidence="1" id="KW-0175">Coiled coil</keyword>
<evidence type="ECO:0000256" key="3">
    <source>
        <dbReference type="SAM" id="SignalP"/>
    </source>
</evidence>
<keyword evidence="2" id="KW-0812">Transmembrane</keyword>